<evidence type="ECO:0000256" key="6">
    <source>
        <dbReference type="ARBA" id="ARBA00022842"/>
    </source>
</evidence>
<dbReference type="InterPro" id="IPR022907">
    <property type="entry name" value="VapC_family"/>
</dbReference>
<dbReference type="AlphaFoldDB" id="A0A1A3P1T1"/>
<sequence length="145" mass="16461">MRCVDVNVLIYAHRMDLPEHTDYRRLLERLGNGDQPLGLPDLVLSGFVRVATNRQIFTEPMSSSEAWEAVDALLAAPAALHLRASERHWQLFRQLADDIGARANDVADAYLAAYALDNNATWLSADHGFARFRRLRWIHPLDLDP</sequence>
<accession>A0A1A3P1T1</accession>
<keyword evidence="6 7" id="KW-0460">Magnesium</keyword>
<dbReference type="Gene3D" id="3.40.50.1010">
    <property type="entry name" value="5'-nuclease"/>
    <property type="match status" value="1"/>
</dbReference>
<feature type="binding site" evidence="7">
    <location>
        <position position="108"/>
    </location>
    <ligand>
        <name>Mg(2+)</name>
        <dbReference type="ChEBI" id="CHEBI:18420"/>
    </ligand>
</feature>
<dbReference type="Pfam" id="PF01850">
    <property type="entry name" value="PIN"/>
    <property type="match status" value="1"/>
</dbReference>
<evidence type="ECO:0000313" key="9">
    <source>
        <dbReference type="EMBL" id="OBK28213.1"/>
    </source>
</evidence>
<evidence type="ECO:0000256" key="3">
    <source>
        <dbReference type="ARBA" id="ARBA00022722"/>
    </source>
</evidence>
<keyword evidence="5 7" id="KW-0378">Hydrolase</keyword>
<dbReference type="Proteomes" id="UP000093928">
    <property type="component" value="Unassembled WGS sequence"/>
</dbReference>
<keyword evidence="2 7" id="KW-1277">Toxin-antitoxin system</keyword>
<comment type="function">
    <text evidence="7">Toxic component of a toxin-antitoxin (TA) system. An RNase.</text>
</comment>
<evidence type="ECO:0000259" key="8">
    <source>
        <dbReference type="Pfam" id="PF01850"/>
    </source>
</evidence>
<feature type="binding site" evidence="7">
    <location>
        <position position="5"/>
    </location>
    <ligand>
        <name>Mg(2+)</name>
        <dbReference type="ChEBI" id="CHEBI:18420"/>
    </ligand>
</feature>
<dbReference type="EC" id="3.1.-.-" evidence="7"/>
<keyword evidence="4 7" id="KW-0479">Metal-binding</keyword>
<keyword evidence="3 7" id="KW-0540">Nuclease</keyword>
<comment type="similarity">
    <text evidence="7">Belongs to the PINc/VapC protein family.</text>
</comment>
<dbReference type="InterPro" id="IPR002716">
    <property type="entry name" value="PIN_dom"/>
</dbReference>
<comment type="caution">
    <text evidence="9">The sequence shown here is derived from an EMBL/GenBank/DDBJ whole genome shotgun (WGS) entry which is preliminary data.</text>
</comment>
<name>A0A1A3P1T1_MYCAS</name>
<evidence type="ECO:0000256" key="7">
    <source>
        <dbReference type="HAMAP-Rule" id="MF_00265"/>
    </source>
</evidence>
<evidence type="ECO:0000256" key="5">
    <source>
        <dbReference type="ARBA" id="ARBA00022801"/>
    </source>
</evidence>
<evidence type="ECO:0000313" key="10">
    <source>
        <dbReference type="Proteomes" id="UP000093928"/>
    </source>
</evidence>
<dbReference type="SUPFAM" id="SSF88723">
    <property type="entry name" value="PIN domain-like"/>
    <property type="match status" value="1"/>
</dbReference>
<dbReference type="GO" id="GO:0016788">
    <property type="term" value="F:hydrolase activity, acting on ester bonds"/>
    <property type="evidence" value="ECO:0007669"/>
    <property type="project" value="InterPro"/>
</dbReference>
<dbReference type="EMBL" id="LZLS01000082">
    <property type="protein sequence ID" value="OBK28213.1"/>
    <property type="molecule type" value="Genomic_DNA"/>
</dbReference>
<reference evidence="9 10" key="1">
    <citation type="submission" date="2016-06" db="EMBL/GenBank/DDBJ databases">
        <authorList>
            <person name="Kjaerup R.B."/>
            <person name="Dalgaard T.S."/>
            <person name="Juul-Madsen H.R."/>
        </authorList>
    </citation>
    <scope>NUCLEOTIDE SEQUENCE [LARGE SCALE GENOMIC DNA]</scope>
    <source>
        <strain evidence="9 10">1165133.8</strain>
    </source>
</reference>
<feature type="domain" description="PIN" evidence="8">
    <location>
        <begin position="3"/>
        <end position="134"/>
    </location>
</feature>
<dbReference type="InterPro" id="IPR029060">
    <property type="entry name" value="PIN-like_dom_sf"/>
</dbReference>
<dbReference type="NCBIfam" id="TIGR00028">
    <property type="entry name" value="Mtu_PIN_fam"/>
    <property type="match status" value="1"/>
</dbReference>
<evidence type="ECO:0000256" key="2">
    <source>
        <dbReference type="ARBA" id="ARBA00022649"/>
    </source>
</evidence>
<dbReference type="GO" id="GO:0090729">
    <property type="term" value="F:toxin activity"/>
    <property type="evidence" value="ECO:0007669"/>
    <property type="project" value="UniProtKB-KW"/>
</dbReference>
<keyword evidence="7" id="KW-0800">Toxin</keyword>
<gene>
    <name evidence="7" type="primary">vapC</name>
    <name evidence="9" type="ORF">A5634_20905</name>
</gene>
<dbReference type="InterPro" id="IPR006226">
    <property type="entry name" value="Mtu_PIN"/>
</dbReference>
<dbReference type="GO" id="GO:0045926">
    <property type="term" value="P:negative regulation of growth"/>
    <property type="evidence" value="ECO:0007669"/>
    <property type="project" value="UniProtKB-ARBA"/>
</dbReference>
<dbReference type="GO" id="GO:0000287">
    <property type="term" value="F:magnesium ion binding"/>
    <property type="evidence" value="ECO:0007669"/>
    <property type="project" value="UniProtKB-UniRule"/>
</dbReference>
<proteinExistence type="inferred from homology"/>
<dbReference type="GO" id="GO:0004540">
    <property type="term" value="F:RNA nuclease activity"/>
    <property type="evidence" value="ECO:0007669"/>
    <property type="project" value="InterPro"/>
</dbReference>
<dbReference type="HAMAP" id="MF_00265">
    <property type="entry name" value="VapC_Nob1"/>
    <property type="match status" value="1"/>
</dbReference>
<organism evidence="9 10">
    <name type="scientific">Mycobacterium asiaticum</name>
    <dbReference type="NCBI Taxonomy" id="1790"/>
    <lineage>
        <taxon>Bacteria</taxon>
        <taxon>Bacillati</taxon>
        <taxon>Actinomycetota</taxon>
        <taxon>Actinomycetes</taxon>
        <taxon>Mycobacteriales</taxon>
        <taxon>Mycobacteriaceae</taxon>
        <taxon>Mycobacterium</taxon>
    </lineage>
</organism>
<evidence type="ECO:0000256" key="4">
    <source>
        <dbReference type="ARBA" id="ARBA00022723"/>
    </source>
</evidence>
<dbReference type="RefSeq" id="WP_065143641.1">
    <property type="nucleotide sequence ID" value="NZ_LZLS01000082.1"/>
</dbReference>
<dbReference type="OrthoDB" id="556169at2"/>
<comment type="cofactor">
    <cofactor evidence="1 7">
        <name>Mg(2+)</name>
        <dbReference type="ChEBI" id="CHEBI:18420"/>
    </cofactor>
</comment>
<protein>
    <recommendedName>
        <fullName evidence="7">Ribonuclease VapC</fullName>
        <shortName evidence="7">RNase VapC</shortName>
        <ecNumber evidence="7">3.1.-.-</ecNumber>
    </recommendedName>
    <alternativeName>
        <fullName evidence="7">Toxin VapC</fullName>
    </alternativeName>
</protein>
<evidence type="ECO:0000256" key="1">
    <source>
        <dbReference type="ARBA" id="ARBA00001946"/>
    </source>
</evidence>